<keyword evidence="3 4" id="KW-0539">Nucleus</keyword>
<dbReference type="PANTHER" id="PTHR12465:SF0">
    <property type="entry name" value="MEDIATOR OF RNA POLYMERASE II TRANSCRIPTION SUBUNIT 20"/>
    <property type="match status" value="1"/>
</dbReference>
<keyword evidence="4" id="KW-0010">Activator</keyword>
<dbReference type="AlphaFoldDB" id="A0A7S3EQD8"/>
<name>A0A7S3EQD8_9RHOD</name>
<comment type="subunit">
    <text evidence="4">Component of the Mediator complex.</text>
</comment>
<reference evidence="5" key="1">
    <citation type="submission" date="2021-01" db="EMBL/GenBank/DDBJ databases">
        <authorList>
            <person name="Corre E."/>
            <person name="Pelletier E."/>
            <person name="Niang G."/>
            <person name="Scheremetjew M."/>
            <person name="Finn R."/>
            <person name="Kale V."/>
            <person name="Holt S."/>
            <person name="Cochrane G."/>
            <person name="Meng A."/>
            <person name="Brown T."/>
            <person name="Cohen L."/>
        </authorList>
    </citation>
    <scope>NUCLEOTIDE SEQUENCE</scope>
    <source>
        <strain evidence="5">CCMP 769</strain>
    </source>
</reference>
<dbReference type="PANTHER" id="PTHR12465">
    <property type="entry name" value="UBIQUITIN SPECIFIC PROTEASE HOMOLOG 49"/>
    <property type="match status" value="1"/>
</dbReference>
<proteinExistence type="inferred from homology"/>
<dbReference type="GO" id="GO:0016592">
    <property type="term" value="C:mediator complex"/>
    <property type="evidence" value="ECO:0007669"/>
    <property type="project" value="InterPro"/>
</dbReference>
<comment type="subcellular location">
    <subcellularLocation>
        <location evidence="1 4">Nucleus</location>
    </subcellularLocation>
</comment>
<dbReference type="GO" id="GO:0003713">
    <property type="term" value="F:transcription coactivator activity"/>
    <property type="evidence" value="ECO:0007669"/>
    <property type="project" value="TreeGrafter"/>
</dbReference>
<keyword evidence="4" id="KW-0805">Transcription regulation</keyword>
<accession>A0A7S3EQD8</accession>
<protein>
    <recommendedName>
        <fullName evidence="4">Mediator of RNA polymerase II transcription subunit 20</fullName>
    </recommendedName>
    <alternativeName>
        <fullName evidence="4">Mediator complex subunit 20</fullName>
    </alternativeName>
</protein>
<dbReference type="Pfam" id="PF08612">
    <property type="entry name" value="Med20"/>
    <property type="match status" value="1"/>
</dbReference>
<evidence type="ECO:0000256" key="2">
    <source>
        <dbReference type="ARBA" id="ARBA00010743"/>
    </source>
</evidence>
<evidence type="ECO:0000256" key="1">
    <source>
        <dbReference type="ARBA" id="ARBA00004123"/>
    </source>
</evidence>
<comment type="similarity">
    <text evidence="2 4">Belongs to the Mediator complex subunit 20 family.</text>
</comment>
<keyword evidence="4" id="KW-0804">Transcription</keyword>
<organism evidence="5">
    <name type="scientific">Rhodosorus marinus</name>
    <dbReference type="NCBI Taxonomy" id="101924"/>
    <lineage>
        <taxon>Eukaryota</taxon>
        <taxon>Rhodophyta</taxon>
        <taxon>Stylonematophyceae</taxon>
        <taxon>Stylonematales</taxon>
        <taxon>Stylonemataceae</taxon>
        <taxon>Rhodosorus</taxon>
    </lineage>
</organism>
<comment type="function">
    <text evidence="4">Component of the Mediator complex, a coactivator involved in the regulated transcription of nearly all RNA polymerase II-dependent genes. Mediator functions as a bridge to convey information from gene-specific regulatory proteins to the basal RNA polymerase II transcription machinery. Mediator is recruited to promoters by direct interactions with regulatory proteins and serves as a scaffold for the assembly of a functional preinitiation complex with RNA polymerase II and the general transcription factors.</text>
</comment>
<sequence>MGAKCLFRIQINEYYNSAQVHKELQRRVEAHTGRRVGPWQVSAQQYGSKGNVRPPVVVFTTSEEPEKRYFLTGKHAIETDDGLSALLSKIPALTPTQSFMVKGIEYDLVDFTVRVVSFRGSRRGFGWRHDLIAVFLYDGYQGMVFEKSGPTSNVVEIGYLPCSIVDNCVGLITELMDKIAAPLVAPQDSRQDSQANAAAETNYEFRLVPDDFQKVEGLANTPFSMRHTAMLYSAMLYLNLFNKR</sequence>
<evidence type="ECO:0000313" key="5">
    <source>
        <dbReference type="EMBL" id="CAE0066147.1"/>
    </source>
</evidence>
<dbReference type="GO" id="GO:0006357">
    <property type="term" value="P:regulation of transcription by RNA polymerase II"/>
    <property type="evidence" value="ECO:0007669"/>
    <property type="project" value="InterPro"/>
</dbReference>
<evidence type="ECO:0000256" key="4">
    <source>
        <dbReference type="RuleBase" id="RU364152"/>
    </source>
</evidence>
<dbReference type="EMBL" id="HBHW01044073">
    <property type="protein sequence ID" value="CAE0066147.1"/>
    <property type="molecule type" value="Transcribed_RNA"/>
</dbReference>
<gene>
    <name evidence="4" type="primary">MED20</name>
    <name evidence="5" type="ORF">RMAR00112_LOCUS34219</name>
</gene>
<dbReference type="InterPro" id="IPR013921">
    <property type="entry name" value="Mediator_Med20"/>
</dbReference>
<evidence type="ECO:0000256" key="3">
    <source>
        <dbReference type="ARBA" id="ARBA00023242"/>
    </source>
</evidence>